<dbReference type="PIRSF" id="PIRSF002741">
    <property type="entry name" value="MppA"/>
    <property type="match status" value="1"/>
</dbReference>
<keyword evidence="4 5" id="KW-0732">Signal</keyword>
<reference evidence="7 8" key="1">
    <citation type="submission" date="2016-07" db="EMBL/GenBank/DDBJ databases">
        <title>Characterization of isolates of Eisenbergiella tayi derived from blood cultures, using whole genome sequencing.</title>
        <authorList>
            <person name="Burdz T."/>
            <person name="Wiebe D."/>
            <person name="Huynh C."/>
            <person name="Bernard K."/>
        </authorList>
    </citation>
    <scope>NUCLEOTIDE SEQUENCE [LARGE SCALE GENOMIC DNA]</scope>
    <source>
        <strain evidence="7 8">NML 110608</strain>
    </source>
</reference>
<evidence type="ECO:0000259" key="6">
    <source>
        <dbReference type="Pfam" id="PF00496"/>
    </source>
</evidence>
<dbReference type="AlphaFoldDB" id="A0A1E3AAV8"/>
<dbReference type="Gene3D" id="3.40.190.10">
    <property type="entry name" value="Periplasmic binding protein-like II"/>
    <property type="match status" value="1"/>
</dbReference>
<dbReference type="InterPro" id="IPR030678">
    <property type="entry name" value="Peptide/Ni-bd"/>
</dbReference>
<dbReference type="GO" id="GO:0015833">
    <property type="term" value="P:peptide transport"/>
    <property type="evidence" value="ECO:0007669"/>
    <property type="project" value="TreeGrafter"/>
</dbReference>
<proteinExistence type="inferred from homology"/>
<accession>A0A1E3AAV8</accession>
<feature type="signal peptide" evidence="5">
    <location>
        <begin position="1"/>
        <end position="20"/>
    </location>
</feature>
<keyword evidence="3" id="KW-0813">Transport</keyword>
<evidence type="ECO:0000313" key="7">
    <source>
        <dbReference type="EMBL" id="ODM05893.1"/>
    </source>
</evidence>
<evidence type="ECO:0000256" key="4">
    <source>
        <dbReference type="ARBA" id="ARBA00022729"/>
    </source>
</evidence>
<dbReference type="Proteomes" id="UP000094067">
    <property type="component" value="Unassembled WGS sequence"/>
</dbReference>
<dbReference type="Gene3D" id="3.90.76.10">
    <property type="entry name" value="Dipeptide-binding Protein, Domain 1"/>
    <property type="match status" value="1"/>
</dbReference>
<dbReference type="GO" id="GO:0042597">
    <property type="term" value="C:periplasmic space"/>
    <property type="evidence" value="ECO:0007669"/>
    <property type="project" value="UniProtKB-ARBA"/>
</dbReference>
<comment type="subcellular location">
    <subcellularLocation>
        <location evidence="1">Cell envelope</location>
    </subcellularLocation>
</comment>
<dbReference type="EMBL" id="MCGH01000002">
    <property type="protein sequence ID" value="ODM05893.1"/>
    <property type="molecule type" value="Genomic_DNA"/>
</dbReference>
<dbReference type="GO" id="GO:0030313">
    <property type="term" value="C:cell envelope"/>
    <property type="evidence" value="ECO:0007669"/>
    <property type="project" value="UniProtKB-SubCell"/>
</dbReference>
<dbReference type="PANTHER" id="PTHR30290">
    <property type="entry name" value="PERIPLASMIC BINDING COMPONENT OF ABC TRANSPORTER"/>
    <property type="match status" value="1"/>
</dbReference>
<evidence type="ECO:0000313" key="8">
    <source>
        <dbReference type="Proteomes" id="UP000094067"/>
    </source>
</evidence>
<protein>
    <submittedName>
        <fullName evidence="7">Dipeptide-binding protein DppE</fullName>
    </submittedName>
</protein>
<dbReference type="GO" id="GO:1904680">
    <property type="term" value="F:peptide transmembrane transporter activity"/>
    <property type="evidence" value="ECO:0007669"/>
    <property type="project" value="TreeGrafter"/>
</dbReference>
<dbReference type="InterPro" id="IPR000914">
    <property type="entry name" value="SBP_5_dom"/>
</dbReference>
<dbReference type="PANTHER" id="PTHR30290:SF10">
    <property type="entry name" value="PERIPLASMIC OLIGOPEPTIDE-BINDING PROTEIN-RELATED"/>
    <property type="match status" value="1"/>
</dbReference>
<dbReference type="SUPFAM" id="SSF53850">
    <property type="entry name" value="Periplasmic binding protein-like II"/>
    <property type="match status" value="1"/>
</dbReference>
<sequence>MKKILAMLLTGVMIIGTLSGCGDGTTEVATAGDSNVSAQATDNASDEGAAAGADTQVLNLRATSFGNNYDVQDMGWRWMMGDCYEGLYRNVADEDGEHFILAGAESVDVSDDGLVYTFHLRQNAKWSDGQPVTAHDYEYGWKRLLDSSKGYDYASFALNVVGAEEYNKGTGSKDDVAAKALDDYTFEVTLKVADPTFDAKLVATPLYPTREDIAEAAGDNWGKDWTLCVYNGPFCMSELVEDNKMVWTKNPYYWDADNTKLDTVNWFLVAEDSTAATMFENGELDVLQTSGDYATKYSAAAAEGKYVELTSDYPGTVTMNFEFRDGGLSGLMKNVKIRKAISYCIDRDEMVEAIYGRYKPAYGYVAPAITFNGEPWRNQVEEPAKAEYEQYGGDPAKLQALFQEGLDELGVTTPISDITLNLLTSGNTIENQSEREYIQQVISQKLGCKVELNSVGDYALFKAQRDDNQYDMMIGGWWSDYNDPLDYLNTFHTGYYDSYGYYSNPEYDALADSLVGENDMAKRKEIYTQMENMLFDDCALAPIYYNTKQVFLQNWVKDFRTSSFGASQELYITRIEGRNR</sequence>
<dbReference type="Pfam" id="PF00496">
    <property type="entry name" value="SBP_bac_5"/>
    <property type="match status" value="1"/>
</dbReference>
<dbReference type="PROSITE" id="PS51257">
    <property type="entry name" value="PROKAR_LIPOPROTEIN"/>
    <property type="match status" value="1"/>
</dbReference>
<name>A0A1E3AAV8_9FIRM</name>
<evidence type="ECO:0000256" key="2">
    <source>
        <dbReference type="ARBA" id="ARBA00005695"/>
    </source>
</evidence>
<dbReference type="Gene3D" id="3.10.105.10">
    <property type="entry name" value="Dipeptide-binding Protein, Domain 3"/>
    <property type="match status" value="1"/>
</dbReference>
<evidence type="ECO:0000256" key="5">
    <source>
        <dbReference type="SAM" id="SignalP"/>
    </source>
</evidence>
<gene>
    <name evidence="7" type="primary">dppE</name>
    <name evidence="7" type="ORF">BEI61_01782</name>
</gene>
<feature type="domain" description="Solute-binding protein family 5" evidence="6">
    <location>
        <begin position="104"/>
        <end position="494"/>
    </location>
</feature>
<feature type="chain" id="PRO_5038574919" evidence="5">
    <location>
        <begin position="21"/>
        <end position="580"/>
    </location>
</feature>
<organism evidence="7 8">
    <name type="scientific">Eisenbergiella tayi</name>
    <dbReference type="NCBI Taxonomy" id="1432052"/>
    <lineage>
        <taxon>Bacteria</taxon>
        <taxon>Bacillati</taxon>
        <taxon>Bacillota</taxon>
        <taxon>Clostridia</taxon>
        <taxon>Lachnospirales</taxon>
        <taxon>Lachnospiraceae</taxon>
        <taxon>Eisenbergiella</taxon>
    </lineage>
</organism>
<dbReference type="CDD" id="cd08504">
    <property type="entry name" value="PBP2_OppA"/>
    <property type="match status" value="1"/>
</dbReference>
<evidence type="ECO:0000256" key="3">
    <source>
        <dbReference type="ARBA" id="ARBA00022448"/>
    </source>
</evidence>
<comment type="similarity">
    <text evidence="2">Belongs to the bacterial solute-binding protein 5 family.</text>
</comment>
<evidence type="ECO:0000256" key="1">
    <source>
        <dbReference type="ARBA" id="ARBA00004196"/>
    </source>
</evidence>
<dbReference type="PATRIC" id="fig|1432052.4.peg.1986"/>
<comment type="caution">
    <text evidence="7">The sequence shown here is derived from an EMBL/GenBank/DDBJ whole genome shotgun (WGS) entry which is preliminary data.</text>
</comment>
<dbReference type="FunFam" id="3.90.76.10:FF:000001">
    <property type="entry name" value="Oligopeptide ABC transporter substrate-binding protein"/>
    <property type="match status" value="1"/>
</dbReference>
<dbReference type="RefSeq" id="WP_069152019.1">
    <property type="nucleotide sequence ID" value="NZ_MCGH01000002.1"/>
</dbReference>
<dbReference type="GO" id="GO:0043190">
    <property type="term" value="C:ATP-binding cassette (ABC) transporter complex"/>
    <property type="evidence" value="ECO:0007669"/>
    <property type="project" value="InterPro"/>
</dbReference>
<dbReference type="InterPro" id="IPR039424">
    <property type="entry name" value="SBP_5"/>
</dbReference>